<organism evidence="2 3">
    <name type="scientific">Fructobacillus ficulneus</name>
    <dbReference type="NCBI Taxonomy" id="157463"/>
    <lineage>
        <taxon>Bacteria</taxon>
        <taxon>Bacillati</taxon>
        <taxon>Bacillota</taxon>
        <taxon>Bacilli</taxon>
        <taxon>Lactobacillales</taxon>
        <taxon>Lactobacillaceae</taxon>
        <taxon>Fructobacillus</taxon>
    </lineage>
</organism>
<feature type="transmembrane region" description="Helical" evidence="1">
    <location>
        <begin position="494"/>
        <end position="512"/>
    </location>
</feature>
<dbReference type="EMBL" id="DF968005">
    <property type="protein sequence ID" value="GAP00550.1"/>
    <property type="molecule type" value="Genomic_DNA"/>
</dbReference>
<accession>A0A0K8MKY3</accession>
<dbReference type="STRING" id="157463.GCA_001047075_01430"/>
<dbReference type="AlphaFoldDB" id="A0A0K8MKY3"/>
<feature type="transmembrane region" description="Helical" evidence="1">
    <location>
        <begin position="30"/>
        <end position="49"/>
    </location>
</feature>
<feature type="transmembrane region" description="Helical" evidence="1">
    <location>
        <begin position="172"/>
        <end position="192"/>
    </location>
</feature>
<keyword evidence="1" id="KW-1133">Transmembrane helix</keyword>
<keyword evidence="1" id="KW-0812">Transmembrane</keyword>
<proteinExistence type="predicted"/>
<feature type="transmembrane region" description="Helical" evidence="1">
    <location>
        <begin position="402"/>
        <end position="421"/>
    </location>
</feature>
<feature type="transmembrane region" description="Helical" evidence="1">
    <location>
        <begin position="142"/>
        <end position="160"/>
    </location>
</feature>
<feature type="transmembrane region" description="Helical" evidence="1">
    <location>
        <begin position="433"/>
        <end position="452"/>
    </location>
</feature>
<feature type="transmembrane region" description="Helical" evidence="1">
    <location>
        <begin position="7"/>
        <end position="24"/>
    </location>
</feature>
<feature type="transmembrane region" description="Helical" evidence="1">
    <location>
        <begin position="459"/>
        <end position="474"/>
    </location>
</feature>
<reference evidence="2 3" key="1">
    <citation type="journal article" date="2015" name="BMC Genomics">
        <title>Comparative genomics of Fructobacillus spp. and Leuconostoc spp. reveals niche-specific evolution of Fructobacillus spp.</title>
        <authorList>
            <person name="Endo A."/>
            <person name="Tanizawa Y."/>
            <person name="Tanaka N."/>
            <person name="Maeno S."/>
            <person name="Kumar H."/>
            <person name="Shiwa Y."/>
            <person name="Okada S."/>
            <person name="Yoshikawa H."/>
            <person name="Dicks L."/>
            <person name="Nakagawa J."/>
            <person name="Arita M."/>
        </authorList>
    </citation>
    <scope>NUCLEOTIDE SEQUENCE [LARGE SCALE GENOMIC DNA]</scope>
    <source>
        <strain evidence="2 3">JCM 12225</strain>
    </source>
</reference>
<evidence type="ECO:0000256" key="1">
    <source>
        <dbReference type="SAM" id="Phobius"/>
    </source>
</evidence>
<feature type="transmembrane region" description="Helical" evidence="1">
    <location>
        <begin position="198"/>
        <end position="214"/>
    </location>
</feature>
<evidence type="ECO:0000313" key="3">
    <source>
        <dbReference type="Proteomes" id="UP000253891"/>
    </source>
</evidence>
<dbReference type="RefSeq" id="WP_061993835.1">
    <property type="nucleotide sequence ID" value="NZ_DF968005.1"/>
</dbReference>
<keyword evidence="3" id="KW-1185">Reference proteome</keyword>
<dbReference type="Proteomes" id="UP000253891">
    <property type="component" value="Unassembled WGS sequence"/>
</dbReference>
<gene>
    <name evidence="2" type="ORF">FFIC_285690</name>
</gene>
<protein>
    <submittedName>
        <fullName evidence="2">Uncharacterized protein</fullName>
    </submittedName>
</protein>
<feature type="transmembrane region" description="Helical" evidence="1">
    <location>
        <begin position="61"/>
        <end position="83"/>
    </location>
</feature>
<evidence type="ECO:0000313" key="2">
    <source>
        <dbReference type="EMBL" id="GAP00550.1"/>
    </source>
</evidence>
<dbReference type="OrthoDB" id="2240371at2"/>
<keyword evidence="1" id="KW-0472">Membrane</keyword>
<name>A0A0K8MKY3_9LACO</name>
<feature type="transmembrane region" description="Helical" evidence="1">
    <location>
        <begin position="268"/>
        <end position="290"/>
    </location>
</feature>
<sequence length="660" mass="75010">MSSQIKRTSFFAGFLAFVLIIGAFGNLATLTALGTLAFALLTLALIRVLRDHITRLPMRTLTWLIAGGFVLMMAAQVFVLKVMPDTIYHDPYRILFQADQMAAGHNHWTITYFWRYPNNVALTYFLSVWLRFTQLFHFSTNLAVHLLSFLLLNTFIALSLRTIWQLNRRKTALVGGFAFFACTPFAYTYYLQVFYSDLPSMLILLIIMQTLMFWRTRTPWKKALSALALVVVTTVGMLIKANLIVIVPAMAILAWLLWRQKLLKKSQLLLPMALITLGIGLSKPATIAINQVTDYSKESRYEFPATHWMMMGLNFNNFGMYSDADVNHEISLKSATERKDYNKEEITDRLTDLGPFRLVTLWIGKVGILLNVSQIQDWYNGGFRSAPAWYHNHQSLFQKLTIISYSSATILLFIGLITRLIDWKPNLSDSQEAVTLLAVITVLGYLGFHAILWEAEPRYGQIVFPLLIFAYNSLSDRQSDWNPPFITAKNQHLAMISTLTGAVLLLAINLIFPHQLKNSVITAQQSQLSAQYQAQPQTLVPGHTVSQKITLNQVANYFDLQVHAHVHVTAKLIRNSDHKVYHLNYDGGDYLLHDRLSPGSYTILIENHSDHDKHVDIVQTNNYKLTNHSLFINGTEQQNASLVYNCTNGPRTTQPLLVTD</sequence>
<feature type="transmembrane region" description="Helical" evidence="1">
    <location>
        <begin position="226"/>
        <end position="256"/>
    </location>
</feature>